<name>A0A844FZC8_9BACT</name>
<dbReference type="InterPro" id="IPR052533">
    <property type="entry name" value="WalJ/YycJ-like"/>
</dbReference>
<protein>
    <submittedName>
        <fullName evidence="2">MBL fold metallo-hydrolase</fullName>
    </submittedName>
</protein>
<dbReference type="InterPro" id="IPR036866">
    <property type="entry name" value="RibonucZ/Hydroxyglut_hydro"/>
</dbReference>
<sequence length="272" mass="30046">MVKLSVLGSGSRGNALVLSCEEGAVIVDMGFSRKELRCRMEKLGIDPSGIRAALLTHEHDDHSKGCRVFCNELSIPLCAAGPTAAYLKRKGKLPDRVLEFEPGQDFHIAGFEISPFAVQHDAVCPVGFVIRRGGCTVGIATDLGDVNALARQRLCDCSALILESNYDAKMLRDSDRQIYLKRRILGRHGHLDNVVALKALEELLTPRTSVLMLAHLSSECNCPELVRNLFETKLRELGRTDLRFEVLSQERPVGPVDLFDHMVAEEYGYAAN</sequence>
<evidence type="ECO:0000313" key="2">
    <source>
        <dbReference type="EMBL" id="MST96084.1"/>
    </source>
</evidence>
<dbReference type="AlphaFoldDB" id="A0A844FZC8"/>
<dbReference type="Proteomes" id="UP000435649">
    <property type="component" value="Unassembled WGS sequence"/>
</dbReference>
<dbReference type="Gene3D" id="3.60.15.10">
    <property type="entry name" value="Ribonuclease Z/Hydroxyacylglutathione hydrolase-like"/>
    <property type="match status" value="1"/>
</dbReference>
<evidence type="ECO:0000259" key="1">
    <source>
        <dbReference type="SMART" id="SM00849"/>
    </source>
</evidence>
<keyword evidence="2" id="KW-0378">Hydrolase</keyword>
<accession>A0A844FZC8</accession>
<organism evidence="2 3">
    <name type="scientific">Victivallis lenta</name>
    <dbReference type="NCBI Taxonomy" id="2606640"/>
    <lineage>
        <taxon>Bacteria</taxon>
        <taxon>Pseudomonadati</taxon>
        <taxon>Lentisphaerota</taxon>
        <taxon>Lentisphaeria</taxon>
        <taxon>Victivallales</taxon>
        <taxon>Victivallaceae</taxon>
        <taxon>Victivallis</taxon>
    </lineage>
</organism>
<gene>
    <name evidence="2" type="ORF">FYJ85_03370</name>
</gene>
<dbReference type="PANTHER" id="PTHR47619">
    <property type="entry name" value="METALLO-HYDROLASE YYCJ-RELATED"/>
    <property type="match status" value="1"/>
</dbReference>
<evidence type="ECO:0000313" key="3">
    <source>
        <dbReference type="Proteomes" id="UP000435649"/>
    </source>
</evidence>
<dbReference type="PANTHER" id="PTHR47619:SF1">
    <property type="entry name" value="EXODEOXYRIBONUCLEASE WALJ"/>
    <property type="match status" value="1"/>
</dbReference>
<dbReference type="Pfam" id="PF12706">
    <property type="entry name" value="Lactamase_B_2"/>
    <property type="match status" value="1"/>
</dbReference>
<dbReference type="InterPro" id="IPR001279">
    <property type="entry name" value="Metallo-B-lactamas"/>
</dbReference>
<dbReference type="SUPFAM" id="SSF56281">
    <property type="entry name" value="Metallo-hydrolase/oxidoreductase"/>
    <property type="match status" value="1"/>
</dbReference>
<dbReference type="EMBL" id="VUNS01000002">
    <property type="protein sequence ID" value="MST96084.1"/>
    <property type="molecule type" value="Genomic_DNA"/>
</dbReference>
<comment type="caution">
    <text evidence="2">The sequence shown here is derived from an EMBL/GenBank/DDBJ whole genome shotgun (WGS) entry which is preliminary data.</text>
</comment>
<feature type="domain" description="Metallo-beta-lactamase" evidence="1">
    <location>
        <begin position="12"/>
        <end position="190"/>
    </location>
</feature>
<proteinExistence type="predicted"/>
<dbReference type="RefSeq" id="WP_106054800.1">
    <property type="nucleotide sequence ID" value="NZ_CALXOB010000031.1"/>
</dbReference>
<reference evidence="2 3" key="1">
    <citation type="submission" date="2019-08" db="EMBL/GenBank/DDBJ databases">
        <title>In-depth cultivation of the pig gut microbiome towards novel bacterial diversity and tailored functional studies.</title>
        <authorList>
            <person name="Wylensek D."/>
            <person name="Hitch T.C.A."/>
            <person name="Clavel T."/>
        </authorList>
    </citation>
    <scope>NUCLEOTIDE SEQUENCE [LARGE SCALE GENOMIC DNA]</scope>
    <source>
        <strain evidence="2 3">BBE-744-WT-12</strain>
    </source>
</reference>
<keyword evidence="3" id="KW-1185">Reference proteome</keyword>
<dbReference type="GO" id="GO:0016787">
    <property type="term" value="F:hydrolase activity"/>
    <property type="evidence" value="ECO:0007669"/>
    <property type="project" value="UniProtKB-KW"/>
</dbReference>
<dbReference type="SMART" id="SM00849">
    <property type="entry name" value="Lactamase_B"/>
    <property type="match status" value="1"/>
</dbReference>